<evidence type="ECO:0000313" key="2">
    <source>
        <dbReference type="EMBL" id="CCH79781.1"/>
    </source>
</evidence>
<gene>
    <name evidence="2" type="ORF">BN12_580010</name>
</gene>
<organism evidence="2 3">
    <name type="scientific">Nostocoides japonicum T1-X7</name>
    <dbReference type="NCBI Taxonomy" id="1194083"/>
    <lineage>
        <taxon>Bacteria</taxon>
        <taxon>Bacillati</taxon>
        <taxon>Actinomycetota</taxon>
        <taxon>Actinomycetes</taxon>
        <taxon>Micrococcales</taxon>
        <taxon>Intrasporangiaceae</taxon>
        <taxon>Nostocoides</taxon>
    </lineage>
</organism>
<proteinExistence type="predicted"/>
<dbReference type="Proteomes" id="UP000035721">
    <property type="component" value="Unassembled WGS sequence"/>
</dbReference>
<accession>A0A077M1Q9</accession>
<evidence type="ECO:0000256" key="1">
    <source>
        <dbReference type="SAM" id="MobiDB-lite"/>
    </source>
</evidence>
<dbReference type="AlphaFoldDB" id="A0A077M1Q9"/>
<reference evidence="2 3" key="1">
    <citation type="journal article" date="2013" name="ISME J.">
        <title>A metabolic model for members of the genus Tetrasphaera involved in enhanced biological phosphorus removal.</title>
        <authorList>
            <person name="Kristiansen R."/>
            <person name="Nguyen H.T.T."/>
            <person name="Saunders A.M."/>
            <person name="Nielsen J.L."/>
            <person name="Wimmer R."/>
            <person name="Le V.Q."/>
            <person name="McIlroy S.J."/>
            <person name="Petrovski S."/>
            <person name="Seviour R.J."/>
            <person name="Calteau A."/>
            <person name="Nielsen K.L."/>
            <person name="Nielsen P.H."/>
        </authorList>
    </citation>
    <scope>NUCLEOTIDE SEQUENCE [LARGE SCALE GENOMIC DNA]</scope>
    <source>
        <strain evidence="2 3">T1-X7</strain>
    </source>
</reference>
<keyword evidence="3" id="KW-1185">Reference proteome</keyword>
<dbReference type="STRING" id="1194083.BN12_580010"/>
<name>A0A077M1Q9_9MICO</name>
<sequence>MAWATARHRADRGQPAQTAVASARLSASAAPTGKNISGSGWPAHRGRGSAAAIPGRSSPSSARNTLLEARTGSLFGSAVRPYSVDRAVRWACWVVAMKASFRFSRPDPVGPGLRLAGMAADEAELAAGRAPRGAVAGLDRLAVSALGLRPA</sequence>
<dbReference type="EMBL" id="CAJB01000390">
    <property type="protein sequence ID" value="CCH79781.1"/>
    <property type="molecule type" value="Genomic_DNA"/>
</dbReference>
<feature type="region of interest" description="Disordered" evidence="1">
    <location>
        <begin position="24"/>
        <end position="64"/>
    </location>
</feature>
<evidence type="ECO:0000313" key="3">
    <source>
        <dbReference type="Proteomes" id="UP000035721"/>
    </source>
</evidence>
<protein>
    <submittedName>
        <fullName evidence="2">Uncharacterized protein</fullName>
    </submittedName>
</protein>
<comment type="caution">
    <text evidence="2">The sequence shown here is derived from an EMBL/GenBank/DDBJ whole genome shotgun (WGS) entry which is preliminary data.</text>
</comment>